<evidence type="ECO:0000256" key="5">
    <source>
        <dbReference type="ARBA" id="ARBA00022989"/>
    </source>
</evidence>
<feature type="domain" description="EamA" evidence="9">
    <location>
        <begin position="12"/>
        <end position="138"/>
    </location>
</feature>
<protein>
    <submittedName>
        <fullName evidence="10">PecM</fullName>
    </submittedName>
</protein>
<evidence type="ECO:0000256" key="7">
    <source>
        <dbReference type="SAM" id="MobiDB-lite"/>
    </source>
</evidence>
<dbReference type="InterPro" id="IPR000620">
    <property type="entry name" value="EamA_dom"/>
</dbReference>
<feature type="compositionally biased region" description="Polar residues" evidence="7">
    <location>
        <begin position="323"/>
        <end position="332"/>
    </location>
</feature>
<evidence type="ECO:0000259" key="9">
    <source>
        <dbReference type="Pfam" id="PF00892"/>
    </source>
</evidence>
<dbReference type="SUPFAM" id="SSF103481">
    <property type="entry name" value="Multidrug resistance efflux transporter EmrE"/>
    <property type="match status" value="2"/>
</dbReference>
<feature type="transmembrane region" description="Helical" evidence="8">
    <location>
        <begin position="121"/>
        <end position="142"/>
    </location>
</feature>
<feature type="transmembrane region" description="Helical" evidence="8">
    <location>
        <begin position="95"/>
        <end position="114"/>
    </location>
</feature>
<dbReference type="AlphaFoldDB" id="D0QF46"/>
<name>D0QF46_KLEPN</name>
<evidence type="ECO:0000256" key="1">
    <source>
        <dbReference type="ARBA" id="ARBA00004651"/>
    </source>
</evidence>
<keyword evidence="5 8" id="KW-1133">Transmembrane helix</keyword>
<gene>
    <name evidence="10" type="primary">pecM</name>
</gene>
<evidence type="ECO:0000256" key="2">
    <source>
        <dbReference type="ARBA" id="ARBA00007362"/>
    </source>
</evidence>
<dbReference type="PATRIC" id="fig|573.1631.peg.3509"/>
<sequence>MAFLSRNLILDLLLTALAPAIWGTTYIVTSQFLPPDRPFIAALLRVLPAGIALLIWSRRFPQRGEWAKLIVTGILNIGAFQALLFIAAYRLPGGLAAVIGAIQPLLVMLLAWCVDRQRSPWLAVFSAIAGILGMAMLLLSPHTVLDPLGIGAAFLGAISMALGTWLSRRWALSLPIVALTGWQLTIGGVVLAPVALIVDPPLHQVTVLQAAGYLWLCLAGAMLAYGLWFRGIGRLSPVAVSAMSLLSPVTAVVLGWIFLGQKIQGMALMGLIVVLASVMSIQRALARQAAGAKTKKPRNGARHCCVRGGRREPDQPPAGGLSGSSLCNHSLI</sequence>
<proteinExistence type="inferred from homology"/>
<dbReference type="PANTHER" id="PTHR32322:SF2">
    <property type="entry name" value="EAMA DOMAIN-CONTAINING PROTEIN"/>
    <property type="match status" value="1"/>
</dbReference>
<feature type="transmembrane region" description="Helical" evidence="8">
    <location>
        <begin position="210"/>
        <end position="228"/>
    </location>
</feature>
<dbReference type="EMBL" id="FJ514821">
    <property type="protein sequence ID" value="ACO55180.1"/>
    <property type="molecule type" value="Genomic_DNA"/>
</dbReference>
<evidence type="ECO:0000256" key="3">
    <source>
        <dbReference type="ARBA" id="ARBA00022475"/>
    </source>
</evidence>
<feature type="domain" description="EamA" evidence="9">
    <location>
        <begin position="148"/>
        <end position="280"/>
    </location>
</feature>
<evidence type="ECO:0000256" key="6">
    <source>
        <dbReference type="ARBA" id="ARBA00023136"/>
    </source>
</evidence>
<organism evidence="10">
    <name type="scientific">Klebsiella pneumoniae</name>
    <dbReference type="NCBI Taxonomy" id="573"/>
    <lineage>
        <taxon>Bacteria</taxon>
        <taxon>Pseudomonadati</taxon>
        <taxon>Pseudomonadota</taxon>
        <taxon>Gammaproteobacteria</taxon>
        <taxon>Enterobacterales</taxon>
        <taxon>Enterobacteriaceae</taxon>
        <taxon>Klebsiella/Raoultella group</taxon>
        <taxon>Klebsiella</taxon>
        <taxon>Klebsiella pneumoniae complex</taxon>
    </lineage>
</organism>
<feature type="transmembrane region" description="Helical" evidence="8">
    <location>
        <begin position="148"/>
        <end position="167"/>
    </location>
</feature>
<feature type="transmembrane region" description="Helical" evidence="8">
    <location>
        <begin position="174"/>
        <end position="198"/>
    </location>
</feature>
<dbReference type="InterPro" id="IPR037185">
    <property type="entry name" value="EmrE-like"/>
</dbReference>
<evidence type="ECO:0000313" key="10">
    <source>
        <dbReference type="EMBL" id="ACO55180.1"/>
    </source>
</evidence>
<comment type="similarity">
    <text evidence="2">Belongs to the EamA transporter family.</text>
</comment>
<comment type="subcellular location">
    <subcellularLocation>
        <location evidence="1">Cell membrane</location>
        <topology evidence="1">Multi-pass membrane protein</topology>
    </subcellularLocation>
</comment>
<evidence type="ECO:0000256" key="8">
    <source>
        <dbReference type="SAM" id="Phobius"/>
    </source>
</evidence>
<keyword evidence="3" id="KW-1003">Cell membrane</keyword>
<dbReference type="GO" id="GO:0005886">
    <property type="term" value="C:plasma membrane"/>
    <property type="evidence" value="ECO:0007669"/>
    <property type="project" value="UniProtKB-SubCell"/>
</dbReference>
<feature type="compositionally biased region" description="Basic residues" evidence="7">
    <location>
        <begin position="293"/>
        <end position="305"/>
    </location>
</feature>
<feature type="transmembrane region" description="Helical" evidence="8">
    <location>
        <begin position="265"/>
        <end position="286"/>
    </location>
</feature>
<dbReference type="InterPro" id="IPR050638">
    <property type="entry name" value="AA-Vitamin_Transporters"/>
</dbReference>
<keyword evidence="6 8" id="KW-0472">Membrane</keyword>
<dbReference type="Pfam" id="PF00892">
    <property type="entry name" value="EamA"/>
    <property type="match status" value="2"/>
</dbReference>
<feature type="region of interest" description="Disordered" evidence="7">
    <location>
        <begin position="292"/>
        <end position="332"/>
    </location>
</feature>
<feature type="transmembrane region" description="Helical" evidence="8">
    <location>
        <begin position="69"/>
        <end position="89"/>
    </location>
</feature>
<keyword evidence="4 8" id="KW-0812">Transmembrane</keyword>
<dbReference type="PANTHER" id="PTHR32322">
    <property type="entry name" value="INNER MEMBRANE TRANSPORTER"/>
    <property type="match status" value="1"/>
</dbReference>
<reference evidence="10" key="1">
    <citation type="journal article" date="2009" name="Infect. Immun.">
        <title>Identification of a conserved chromosomal region encoding Klebsiella pneumoniae type 1 and type 3 fimbriae and assessment of the role of fimbriae in pathogenicity.</title>
        <authorList>
            <person name="Struve C."/>
            <person name="Bojer M."/>
            <person name="Krogfelt K.A."/>
        </authorList>
    </citation>
    <scope>NUCLEOTIDE SEQUENCE</scope>
    <source>
        <strain evidence="10">C132-98</strain>
    </source>
</reference>
<feature type="transmembrane region" description="Helical" evidence="8">
    <location>
        <begin position="39"/>
        <end position="57"/>
    </location>
</feature>
<accession>D0QF46</accession>
<feature type="transmembrane region" description="Helical" evidence="8">
    <location>
        <begin position="235"/>
        <end position="259"/>
    </location>
</feature>
<evidence type="ECO:0000256" key="4">
    <source>
        <dbReference type="ARBA" id="ARBA00022692"/>
    </source>
</evidence>